<dbReference type="Proteomes" id="UP000759103">
    <property type="component" value="Unassembled WGS sequence"/>
</dbReference>
<dbReference type="Pfam" id="PF04349">
    <property type="entry name" value="MdoG"/>
    <property type="match status" value="1"/>
</dbReference>
<reference evidence="7 8" key="1">
    <citation type="submission" date="2021-07" db="EMBL/GenBank/DDBJ databases">
        <title>Sphingomonas sp.</title>
        <authorList>
            <person name="Feng G."/>
            <person name="Li J."/>
            <person name="Pan M."/>
        </authorList>
    </citation>
    <scope>NUCLEOTIDE SEQUENCE [LARGE SCALE GENOMIC DNA]</scope>
    <source>
        <strain evidence="7 8">RRHST34</strain>
    </source>
</reference>
<dbReference type="EMBL" id="JAHXZN010000001">
    <property type="protein sequence ID" value="MBW6529353.1"/>
    <property type="molecule type" value="Genomic_DNA"/>
</dbReference>
<proteinExistence type="inferred from homology"/>
<evidence type="ECO:0000313" key="7">
    <source>
        <dbReference type="EMBL" id="MBW6529353.1"/>
    </source>
</evidence>
<evidence type="ECO:0000256" key="4">
    <source>
        <dbReference type="ARBA" id="ARBA00022729"/>
    </source>
</evidence>
<evidence type="ECO:0000256" key="3">
    <source>
        <dbReference type="ARBA" id="ARBA00009284"/>
    </source>
</evidence>
<dbReference type="InterPro" id="IPR014756">
    <property type="entry name" value="Ig_E-set"/>
</dbReference>
<keyword evidence="5" id="KW-0574">Periplasm</keyword>
<comment type="similarity">
    <text evidence="3">Belongs to the OpgD/OpgG family.</text>
</comment>
<accession>A0ABS7BIA8</accession>
<dbReference type="Gene3D" id="2.70.98.10">
    <property type="match status" value="1"/>
</dbReference>
<sequence length="503" mass="55011">MRNFSRRDLISTAGGASLVSSLTWAVPGLTQSGGGETPFSWAILQQRAAALAKRRYQPPRESAAAKALDFDDVGTIRFKPDRTVAGGIRLFPLGNGAVTPVAINLVENGRARPIVFSPELFEGGKVSPPPGFAGFRAMETGRESDWLAFLGASYFRSAGSQDQYGLSARGIAVDTGLAREQFPNFTEFWIERGGDQSFTIYALMDGESLTGAYRFVSRHPKAVVQDVSSVLFLRRAVERLGVAPVTSMFWYDDRTRRGATDWRPEIHDSDGLALISREGERVWRPLRNPPQPATDSFAADDVRGFGLLQRDRNFDHYQDDGAFYDKRPNLWVEPRGSWGQGRVMLYAFPTDSETVDNVVAFWTPTAPVRAGQRLQFDYRLTWTSDDPSLDRAAHATDVWVGAAGRPGLPALAGASKLVVDFVGDSLAGLDRDSKVTAEIGVTRGTLLHSAVYPVVGQRNRWRVTADLRPAAAGASAGPVDVRLYLKRGEAALSETLLVPIYPA</sequence>
<evidence type="ECO:0000259" key="6">
    <source>
        <dbReference type="Pfam" id="PF04349"/>
    </source>
</evidence>
<dbReference type="InterPro" id="IPR014438">
    <property type="entry name" value="Glucan_biosyn_MdoG/MdoD"/>
</dbReference>
<evidence type="ECO:0000256" key="5">
    <source>
        <dbReference type="ARBA" id="ARBA00022764"/>
    </source>
</evidence>
<evidence type="ECO:0000256" key="1">
    <source>
        <dbReference type="ARBA" id="ARBA00004418"/>
    </source>
</evidence>
<dbReference type="RefSeq" id="WP_219746912.1">
    <property type="nucleotide sequence ID" value="NZ_JAHXZN010000001.1"/>
</dbReference>
<organism evidence="7 8">
    <name type="scientific">Sphingomonas citri</name>
    <dbReference type="NCBI Taxonomy" id="2862499"/>
    <lineage>
        <taxon>Bacteria</taxon>
        <taxon>Pseudomonadati</taxon>
        <taxon>Pseudomonadota</taxon>
        <taxon>Alphaproteobacteria</taxon>
        <taxon>Sphingomonadales</taxon>
        <taxon>Sphingomonadaceae</taxon>
        <taxon>Sphingomonas</taxon>
    </lineage>
</organism>
<comment type="caution">
    <text evidence="7">The sequence shown here is derived from an EMBL/GenBank/DDBJ whole genome shotgun (WGS) entry which is preliminary data.</text>
</comment>
<dbReference type="SUPFAM" id="SSF74650">
    <property type="entry name" value="Galactose mutarotase-like"/>
    <property type="match status" value="1"/>
</dbReference>
<dbReference type="InterPro" id="IPR013783">
    <property type="entry name" value="Ig-like_fold"/>
</dbReference>
<dbReference type="SUPFAM" id="SSF81296">
    <property type="entry name" value="E set domains"/>
    <property type="match status" value="1"/>
</dbReference>
<keyword evidence="4" id="KW-0732">Signal</keyword>
<dbReference type="PANTHER" id="PTHR30504:SF3">
    <property type="entry name" value="GLUCANS BIOSYNTHESIS PROTEIN D"/>
    <property type="match status" value="1"/>
</dbReference>
<dbReference type="PANTHER" id="PTHR30504">
    <property type="entry name" value="GLUCANS BIOSYNTHESIS PROTEIN"/>
    <property type="match status" value="1"/>
</dbReference>
<dbReference type="Gene3D" id="2.60.40.10">
    <property type="entry name" value="Immunoglobulins"/>
    <property type="match status" value="1"/>
</dbReference>
<keyword evidence="8" id="KW-1185">Reference proteome</keyword>
<comment type="pathway">
    <text evidence="2">Glycan metabolism; osmoregulated periplasmic glucan (OPG) biosynthesis.</text>
</comment>
<dbReference type="InterPro" id="IPR014718">
    <property type="entry name" value="GH-type_carb-bd"/>
</dbReference>
<dbReference type="PIRSF" id="PIRSF006281">
    <property type="entry name" value="MdoG"/>
    <property type="match status" value="1"/>
</dbReference>
<evidence type="ECO:0000256" key="2">
    <source>
        <dbReference type="ARBA" id="ARBA00005001"/>
    </source>
</evidence>
<dbReference type="InterPro" id="IPR011013">
    <property type="entry name" value="Gal_mutarotase_sf_dom"/>
</dbReference>
<gene>
    <name evidence="7" type="ORF">KZ820_01270</name>
</gene>
<evidence type="ECO:0000313" key="8">
    <source>
        <dbReference type="Proteomes" id="UP000759103"/>
    </source>
</evidence>
<name>A0ABS7BIA8_9SPHN</name>
<dbReference type="InterPro" id="IPR007444">
    <property type="entry name" value="Glucan_biosyn_MdoG_C"/>
</dbReference>
<protein>
    <submittedName>
        <fullName evidence="7">Glucan biosynthesis protein</fullName>
    </submittedName>
</protein>
<feature type="domain" description="Glucan biosynthesis periplasmic MdoG C-terminal" evidence="6">
    <location>
        <begin position="39"/>
        <end position="497"/>
    </location>
</feature>
<comment type="subcellular location">
    <subcellularLocation>
        <location evidence="1">Periplasm</location>
    </subcellularLocation>
</comment>